<feature type="transmembrane region" description="Helical" evidence="4">
    <location>
        <begin position="12"/>
        <end position="34"/>
    </location>
</feature>
<keyword evidence="8" id="KW-1185">Reference proteome</keyword>
<dbReference type="SMART" id="SM00283">
    <property type="entry name" value="MA"/>
    <property type="match status" value="1"/>
</dbReference>
<feature type="transmembrane region" description="Helical" evidence="4">
    <location>
        <begin position="326"/>
        <end position="348"/>
    </location>
</feature>
<dbReference type="RefSeq" id="WP_301190191.1">
    <property type="nucleotide sequence ID" value="NZ_JAPDPJ010000016.1"/>
</dbReference>
<sequence length="633" mass="69800">MKKDKFTPLKQKLGIAISIGIFVSVAAIISYSAYVTRNEAIASAKNQALSIAKDFSGKIQIEIEEAMDISRSVANIFSVSGDEKMKGKISRDDAVLLAEKVLYSNQEFLGLTLAFEPQAFDGKDEAFMNKPGYDATGRFLAYLTKGEDNHAVVDVLIDYETEEKGPWYWEPKKRMTDFLTEPVVYPVQGVDVTMVSCMTPIINNGFFLGVTGIDYPIDFMQHKVAEGEYYDGNYQLSIVSNEGVFSANKNNPDWIMKSVKEFYPESYQQQLKNIKEGKTVIELDDDHLNVHVPLFIARTGITWQVRFSVSRDIIMERARQLMKGQIIIGSILLILSLLSIVWFVSRLIKPVGAMVKMANTIAEGDLVQEVNIDISNDEIGLLYEAFNKMKVRLQEIVGGIIDSAEQIASASAQLSATSLNLSQSASEQASSLEEVSSTMEEIASNIQNNTTNANETTSYARRSTKEIIEVNNASKQSIEAAKLIADKVTVINDIAMQTNILSLNAAVEAARAGEFGRGFAVVAAEVRKLAELSKKAAEEIVVQTQNSVNVTEKTEERLNIIIPEIEKTATLVEEISAASTEQSSGVDQVNMAIQELNNVTQQNTSVSEEVAASAEQLHSQADSLKKHISFFKI</sequence>
<dbReference type="CDD" id="cd06225">
    <property type="entry name" value="HAMP"/>
    <property type="match status" value="1"/>
</dbReference>
<keyword evidence="4" id="KW-0472">Membrane</keyword>
<accession>A0AAE3M4D8</accession>
<dbReference type="CDD" id="cd12913">
    <property type="entry name" value="PDC1_MCP_like"/>
    <property type="match status" value="1"/>
</dbReference>
<dbReference type="PANTHER" id="PTHR43531:SF11">
    <property type="entry name" value="METHYL-ACCEPTING CHEMOTAXIS PROTEIN 3"/>
    <property type="match status" value="1"/>
</dbReference>
<dbReference type="InterPro" id="IPR004089">
    <property type="entry name" value="MCPsignal_dom"/>
</dbReference>
<dbReference type="Pfam" id="PF00015">
    <property type="entry name" value="MCPsignal"/>
    <property type="match status" value="1"/>
</dbReference>
<evidence type="ECO:0000313" key="8">
    <source>
        <dbReference type="Proteomes" id="UP001209229"/>
    </source>
</evidence>
<keyword evidence="3" id="KW-0807">Transducer</keyword>
<evidence type="ECO:0000259" key="6">
    <source>
        <dbReference type="PROSITE" id="PS50885"/>
    </source>
</evidence>
<protein>
    <submittedName>
        <fullName evidence="7">Methyl-accepting chemotaxis protein</fullName>
    </submittedName>
</protein>
<evidence type="ECO:0000256" key="2">
    <source>
        <dbReference type="ARBA" id="ARBA00029447"/>
    </source>
</evidence>
<dbReference type="InterPro" id="IPR004090">
    <property type="entry name" value="Chemotax_Me-accpt_rcpt"/>
</dbReference>
<dbReference type="Pfam" id="PF22673">
    <property type="entry name" value="MCP-like_PDC_1"/>
    <property type="match status" value="1"/>
</dbReference>
<keyword evidence="4" id="KW-1133">Transmembrane helix</keyword>
<dbReference type="AlphaFoldDB" id="A0AAE3M4D8"/>
<organism evidence="7 8">
    <name type="scientific">Plebeiibacterium sediminum</name>
    <dbReference type="NCBI Taxonomy" id="2992112"/>
    <lineage>
        <taxon>Bacteria</taxon>
        <taxon>Pseudomonadati</taxon>
        <taxon>Bacteroidota</taxon>
        <taxon>Bacteroidia</taxon>
        <taxon>Marinilabiliales</taxon>
        <taxon>Marinilabiliaceae</taxon>
        <taxon>Plebeiibacterium</taxon>
    </lineage>
</organism>
<dbReference type="Gene3D" id="1.10.287.950">
    <property type="entry name" value="Methyl-accepting chemotaxis protein"/>
    <property type="match status" value="1"/>
</dbReference>
<dbReference type="GO" id="GO:0004888">
    <property type="term" value="F:transmembrane signaling receptor activity"/>
    <property type="evidence" value="ECO:0007669"/>
    <property type="project" value="InterPro"/>
</dbReference>
<evidence type="ECO:0000256" key="3">
    <source>
        <dbReference type="PROSITE-ProRule" id="PRU00284"/>
    </source>
</evidence>
<dbReference type="PROSITE" id="PS50111">
    <property type="entry name" value="CHEMOTAXIS_TRANSDUC_2"/>
    <property type="match status" value="1"/>
</dbReference>
<evidence type="ECO:0000259" key="5">
    <source>
        <dbReference type="PROSITE" id="PS50111"/>
    </source>
</evidence>
<dbReference type="GO" id="GO:0007165">
    <property type="term" value="P:signal transduction"/>
    <property type="evidence" value="ECO:0007669"/>
    <property type="project" value="UniProtKB-KW"/>
</dbReference>
<comment type="caution">
    <text evidence="7">The sequence shown here is derived from an EMBL/GenBank/DDBJ whole genome shotgun (WGS) entry which is preliminary data.</text>
</comment>
<comment type="similarity">
    <text evidence="2">Belongs to the methyl-accepting chemotaxis (MCP) protein family.</text>
</comment>
<dbReference type="GO" id="GO:0006935">
    <property type="term" value="P:chemotaxis"/>
    <property type="evidence" value="ECO:0007669"/>
    <property type="project" value="UniProtKB-KW"/>
</dbReference>
<proteinExistence type="inferred from homology"/>
<feature type="domain" description="Methyl-accepting transducer" evidence="5">
    <location>
        <begin position="403"/>
        <end position="618"/>
    </location>
</feature>
<dbReference type="InterPro" id="IPR003660">
    <property type="entry name" value="HAMP_dom"/>
</dbReference>
<dbReference type="GO" id="GO:0005886">
    <property type="term" value="C:plasma membrane"/>
    <property type="evidence" value="ECO:0007669"/>
    <property type="project" value="TreeGrafter"/>
</dbReference>
<evidence type="ECO:0000313" key="7">
    <source>
        <dbReference type="EMBL" id="MCW3786627.1"/>
    </source>
</evidence>
<dbReference type="InterPro" id="IPR051310">
    <property type="entry name" value="MCP_chemotaxis"/>
</dbReference>
<dbReference type="PANTHER" id="PTHR43531">
    <property type="entry name" value="PROTEIN ICFG"/>
    <property type="match status" value="1"/>
</dbReference>
<dbReference type="PROSITE" id="PS50885">
    <property type="entry name" value="HAMP"/>
    <property type="match status" value="1"/>
</dbReference>
<dbReference type="Pfam" id="PF00672">
    <property type="entry name" value="HAMP"/>
    <property type="match status" value="1"/>
</dbReference>
<keyword evidence="4" id="KW-0812">Transmembrane</keyword>
<gene>
    <name evidence="7" type="ORF">OM075_09120</name>
</gene>
<evidence type="ECO:0000256" key="1">
    <source>
        <dbReference type="ARBA" id="ARBA00022500"/>
    </source>
</evidence>
<dbReference type="Proteomes" id="UP001209229">
    <property type="component" value="Unassembled WGS sequence"/>
</dbReference>
<name>A0AAE3M4D8_9BACT</name>
<dbReference type="EMBL" id="JAPDPJ010000016">
    <property type="protein sequence ID" value="MCW3786627.1"/>
    <property type="molecule type" value="Genomic_DNA"/>
</dbReference>
<dbReference type="SUPFAM" id="SSF58104">
    <property type="entry name" value="Methyl-accepting chemotaxis protein (MCP) signaling domain"/>
    <property type="match status" value="1"/>
</dbReference>
<dbReference type="SMART" id="SM00304">
    <property type="entry name" value="HAMP"/>
    <property type="match status" value="1"/>
</dbReference>
<keyword evidence="1" id="KW-0145">Chemotaxis</keyword>
<reference evidence="7" key="1">
    <citation type="submission" date="2022-10" db="EMBL/GenBank/DDBJ databases">
        <authorList>
            <person name="Yu W.X."/>
        </authorList>
    </citation>
    <scope>NUCLEOTIDE SEQUENCE</scope>
    <source>
        <strain evidence="7">AAT</strain>
    </source>
</reference>
<evidence type="ECO:0000256" key="4">
    <source>
        <dbReference type="SAM" id="Phobius"/>
    </source>
</evidence>
<dbReference type="PRINTS" id="PR00260">
    <property type="entry name" value="CHEMTRNSDUCR"/>
</dbReference>
<feature type="domain" description="HAMP" evidence="6">
    <location>
        <begin position="345"/>
        <end position="398"/>
    </location>
</feature>
<dbReference type="Gene3D" id="3.30.450.20">
    <property type="entry name" value="PAS domain"/>
    <property type="match status" value="2"/>
</dbReference>